<dbReference type="InterPro" id="IPR036278">
    <property type="entry name" value="Sialidase_sf"/>
</dbReference>
<dbReference type="Gene3D" id="2.120.10.10">
    <property type="match status" value="1"/>
</dbReference>
<dbReference type="PANTHER" id="PTHR10628:SF30">
    <property type="entry name" value="EXO-ALPHA-SIALIDASE"/>
    <property type="match status" value="1"/>
</dbReference>
<reference evidence="5 6" key="1">
    <citation type="submission" date="2020-04" db="EMBL/GenBank/DDBJ databases">
        <title>Luteolibacter sp. G-1-1-1 isolated from soil.</title>
        <authorList>
            <person name="Dahal R.H."/>
        </authorList>
    </citation>
    <scope>NUCLEOTIDE SEQUENCE [LARGE SCALE GENOMIC DNA]</scope>
    <source>
        <strain evidence="5 6">G-1-1-1</strain>
    </source>
</reference>
<dbReference type="GO" id="GO:0016020">
    <property type="term" value="C:membrane"/>
    <property type="evidence" value="ECO:0007669"/>
    <property type="project" value="TreeGrafter"/>
</dbReference>
<protein>
    <recommendedName>
        <fullName evidence="3">exo-alpha-sialidase</fullName>
        <ecNumber evidence="3">3.2.1.18</ecNumber>
    </recommendedName>
</protein>
<dbReference type="EMBL" id="CP051774">
    <property type="protein sequence ID" value="QJE95126.1"/>
    <property type="molecule type" value="Genomic_DNA"/>
</dbReference>
<dbReference type="Proteomes" id="UP000501812">
    <property type="component" value="Chromosome"/>
</dbReference>
<gene>
    <name evidence="5" type="ORF">HHL09_04850</name>
</gene>
<dbReference type="PANTHER" id="PTHR10628">
    <property type="entry name" value="SIALIDASE"/>
    <property type="match status" value="1"/>
</dbReference>
<evidence type="ECO:0000256" key="3">
    <source>
        <dbReference type="ARBA" id="ARBA00012733"/>
    </source>
</evidence>
<sequence>MRPLFTLLTLVPALLLPASGLDLYIGTRVAPRHTYRIPTLAVTAKGTLLAFAELRKNNSSDTGDIDTVLKRSTDGGKSWSEERVILDLDENTIGNACPIVDPKTGRITVLATWNRLPEKKIRPGFGDDSRRVFVTRSDDDGVTWSQPEDISQQVKKESWGWFATGPGGGIVMLGGPHAGRYLLGVNHKEMEGTPAYHAHAIYSDDSGITWSSSSTYAAAHTNECELAPISGDAVMLNMRNHGSAKKERAVSISPDGDAWGETSWDVNLPEPQCMGSLVRHSWPSKEKPGWLLFLNPASRTARENLLLRGSNDDGKTWPFSKMIQEGDAAYSHMAILPDGRIAIVWETDRYGKIAFTTVSVDDLK</sequence>
<dbReference type="GO" id="GO:0004308">
    <property type="term" value="F:exo-alpha-sialidase activity"/>
    <property type="evidence" value="ECO:0007669"/>
    <property type="project" value="UniProtKB-EC"/>
</dbReference>
<comment type="catalytic activity">
    <reaction evidence="1">
        <text>Hydrolysis of alpha-(2-&gt;3)-, alpha-(2-&gt;6)-, alpha-(2-&gt;8)- glycosidic linkages of terminal sialic acid residues in oligosaccharides, glycoproteins, glycolipids, colominic acid and synthetic substrates.</text>
        <dbReference type="EC" id="3.2.1.18"/>
    </reaction>
</comment>
<dbReference type="InterPro" id="IPR011040">
    <property type="entry name" value="Sialidase"/>
</dbReference>
<name>A0A858RDH7_9BACT</name>
<comment type="similarity">
    <text evidence="2">Belongs to the glycosyl hydrolase 33 family.</text>
</comment>
<accession>A0A858RDH7</accession>
<keyword evidence="6" id="KW-1185">Reference proteome</keyword>
<feature type="domain" description="Sialidase" evidence="4">
    <location>
        <begin position="46"/>
        <end position="343"/>
    </location>
</feature>
<dbReference type="SUPFAM" id="SSF50939">
    <property type="entry name" value="Sialidases"/>
    <property type="match status" value="1"/>
</dbReference>
<evidence type="ECO:0000313" key="6">
    <source>
        <dbReference type="Proteomes" id="UP000501812"/>
    </source>
</evidence>
<dbReference type="AlphaFoldDB" id="A0A858RDH7"/>
<organism evidence="5 6">
    <name type="scientific">Luteolibacter luteus</name>
    <dbReference type="NCBI Taxonomy" id="2728835"/>
    <lineage>
        <taxon>Bacteria</taxon>
        <taxon>Pseudomonadati</taxon>
        <taxon>Verrucomicrobiota</taxon>
        <taxon>Verrucomicrobiia</taxon>
        <taxon>Verrucomicrobiales</taxon>
        <taxon>Verrucomicrobiaceae</taxon>
        <taxon>Luteolibacter</taxon>
    </lineage>
</organism>
<dbReference type="GO" id="GO:0005737">
    <property type="term" value="C:cytoplasm"/>
    <property type="evidence" value="ECO:0007669"/>
    <property type="project" value="TreeGrafter"/>
</dbReference>
<proteinExistence type="inferred from homology"/>
<dbReference type="Pfam" id="PF13088">
    <property type="entry name" value="BNR_2"/>
    <property type="match status" value="1"/>
</dbReference>
<evidence type="ECO:0000256" key="2">
    <source>
        <dbReference type="ARBA" id="ARBA00009348"/>
    </source>
</evidence>
<dbReference type="CDD" id="cd15482">
    <property type="entry name" value="Sialidase_non-viral"/>
    <property type="match status" value="1"/>
</dbReference>
<dbReference type="KEGG" id="luo:HHL09_04850"/>
<dbReference type="InterPro" id="IPR026856">
    <property type="entry name" value="Sialidase_fam"/>
</dbReference>
<dbReference type="RefSeq" id="WP_169453347.1">
    <property type="nucleotide sequence ID" value="NZ_CP051774.1"/>
</dbReference>
<evidence type="ECO:0000256" key="1">
    <source>
        <dbReference type="ARBA" id="ARBA00000427"/>
    </source>
</evidence>
<dbReference type="GO" id="GO:0009313">
    <property type="term" value="P:oligosaccharide catabolic process"/>
    <property type="evidence" value="ECO:0007669"/>
    <property type="project" value="TreeGrafter"/>
</dbReference>
<evidence type="ECO:0000313" key="5">
    <source>
        <dbReference type="EMBL" id="QJE95126.1"/>
    </source>
</evidence>
<evidence type="ECO:0000259" key="4">
    <source>
        <dbReference type="Pfam" id="PF13088"/>
    </source>
</evidence>
<dbReference type="GO" id="GO:0006689">
    <property type="term" value="P:ganglioside catabolic process"/>
    <property type="evidence" value="ECO:0007669"/>
    <property type="project" value="TreeGrafter"/>
</dbReference>
<dbReference type="EC" id="3.2.1.18" evidence="3"/>